<organism evidence="13 14">
    <name type="scientific">Mesorhizobium shangrilense</name>
    <dbReference type="NCBI Taxonomy" id="460060"/>
    <lineage>
        <taxon>Bacteria</taxon>
        <taxon>Pseudomonadati</taxon>
        <taxon>Pseudomonadota</taxon>
        <taxon>Alphaproteobacteria</taxon>
        <taxon>Hyphomicrobiales</taxon>
        <taxon>Phyllobacteriaceae</taxon>
        <taxon>Mesorhizobium</taxon>
    </lineage>
</organism>
<feature type="signal peptide" evidence="11">
    <location>
        <begin position="1"/>
        <end position="31"/>
    </location>
</feature>
<feature type="chain" id="PRO_5046160914" evidence="11">
    <location>
        <begin position="32"/>
        <end position="467"/>
    </location>
</feature>
<dbReference type="InterPro" id="IPR051459">
    <property type="entry name" value="Cytochrome_c-type_DH"/>
</dbReference>
<dbReference type="InterPro" id="IPR009056">
    <property type="entry name" value="Cyt_c-like_dom"/>
</dbReference>
<comment type="subcellular location">
    <subcellularLocation>
        <location evidence="1">Cell membrane</location>
    </subcellularLocation>
</comment>
<keyword evidence="14" id="KW-1185">Reference proteome</keyword>
<dbReference type="EMBL" id="JBEWSZ010000004">
    <property type="protein sequence ID" value="MET2831445.1"/>
    <property type="molecule type" value="Genomic_DNA"/>
</dbReference>
<evidence type="ECO:0000256" key="3">
    <source>
        <dbReference type="ARBA" id="ARBA00022617"/>
    </source>
</evidence>
<dbReference type="Pfam" id="PF13442">
    <property type="entry name" value="Cytochrome_CBB3"/>
    <property type="match status" value="1"/>
</dbReference>
<evidence type="ECO:0000313" key="13">
    <source>
        <dbReference type="EMBL" id="MET2831445.1"/>
    </source>
</evidence>
<dbReference type="Gene3D" id="1.10.760.10">
    <property type="entry name" value="Cytochrome c-like domain"/>
    <property type="match status" value="2"/>
</dbReference>
<dbReference type="PANTHER" id="PTHR35008">
    <property type="entry name" value="BLL4482 PROTEIN-RELATED"/>
    <property type="match status" value="1"/>
</dbReference>
<comment type="caution">
    <text evidence="13">The sequence shown here is derived from an EMBL/GenBank/DDBJ whole genome shotgun (WGS) entry which is preliminary data.</text>
</comment>
<keyword evidence="10" id="KW-0812">Transmembrane</keyword>
<keyword evidence="2" id="KW-1003">Cell membrane</keyword>
<evidence type="ECO:0000313" key="14">
    <source>
        <dbReference type="Proteomes" id="UP001548832"/>
    </source>
</evidence>
<evidence type="ECO:0000256" key="9">
    <source>
        <dbReference type="PROSITE-ProRule" id="PRU00433"/>
    </source>
</evidence>
<dbReference type="SUPFAM" id="SSF46626">
    <property type="entry name" value="Cytochrome c"/>
    <property type="match status" value="3"/>
</dbReference>
<feature type="domain" description="Cytochrome c" evidence="12">
    <location>
        <begin position="181"/>
        <end position="290"/>
    </location>
</feature>
<feature type="domain" description="Cytochrome c" evidence="12">
    <location>
        <begin position="35"/>
        <end position="138"/>
    </location>
</feature>
<reference evidence="13 14" key="1">
    <citation type="submission" date="2024-06" db="EMBL/GenBank/DDBJ databases">
        <authorList>
            <person name="Kim D.-U."/>
        </authorList>
    </citation>
    <scope>NUCLEOTIDE SEQUENCE [LARGE SCALE GENOMIC DNA]</scope>
    <source>
        <strain evidence="13 14">KACC15460</strain>
    </source>
</reference>
<dbReference type="InterPro" id="IPR014353">
    <property type="entry name" value="Membr-bd_ADH_cyt_c"/>
</dbReference>
<keyword evidence="6" id="KW-0677">Repeat</keyword>
<dbReference type="PROSITE" id="PS51007">
    <property type="entry name" value="CYTC"/>
    <property type="match status" value="3"/>
</dbReference>
<evidence type="ECO:0000256" key="5">
    <source>
        <dbReference type="ARBA" id="ARBA00022729"/>
    </source>
</evidence>
<evidence type="ECO:0000256" key="1">
    <source>
        <dbReference type="ARBA" id="ARBA00004236"/>
    </source>
</evidence>
<protein>
    <submittedName>
        <fullName evidence="13">Cytochrome c</fullName>
    </submittedName>
</protein>
<feature type="transmembrane region" description="Helical" evidence="10">
    <location>
        <begin position="431"/>
        <end position="455"/>
    </location>
</feature>
<evidence type="ECO:0000256" key="2">
    <source>
        <dbReference type="ARBA" id="ARBA00022475"/>
    </source>
</evidence>
<name>A0ABV2DN09_9HYPH</name>
<evidence type="ECO:0000256" key="6">
    <source>
        <dbReference type="ARBA" id="ARBA00022737"/>
    </source>
</evidence>
<gene>
    <name evidence="13" type="ORF">ABVQ20_31315</name>
</gene>
<evidence type="ECO:0000256" key="7">
    <source>
        <dbReference type="ARBA" id="ARBA00023004"/>
    </source>
</evidence>
<keyword evidence="4 9" id="KW-0479">Metal-binding</keyword>
<dbReference type="PIRSF" id="PIRSF000018">
    <property type="entry name" value="Mb_ADH_cyt_c"/>
    <property type="match status" value="1"/>
</dbReference>
<keyword evidence="8 10" id="KW-0472">Membrane</keyword>
<proteinExistence type="predicted"/>
<dbReference type="PANTHER" id="PTHR35008:SF8">
    <property type="entry name" value="ALCOHOL DEHYDROGENASE CYTOCHROME C SUBUNIT"/>
    <property type="match status" value="1"/>
</dbReference>
<dbReference type="Pfam" id="PF00034">
    <property type="entry name" value="Cytochrom_C"/>
    <property type="match status" value="1"/>
</dbReference>
<keyword evidence="7 9" id="KW-0408">Iron</keyword>
<feature type="domain" description="Cytochrome c" evidence="12">
    <location>
        <begin position="323"/>
        <end position="408"/>
    </location>
</feature>
<evidence type="ECO:0000259" key="12">
    <source>
        <dbReference type="PROSITE" id="PS51007"/>
    </source>
</evidence>
<dbReference type="InterPro" id="IPR036909">
    <property type="entry name" value="Cyt_c-like_dom_sf"/>
</dbReference>
<sequence>MSRLMSRLSRRVTVALALSAAASVVVGPALAADADLIARGKYIATASDCVACHSAPGGEPMAGGLAIPTPIGSIVSTNITPSKQNGIGNYTLEQFDAAVRKGVRADGKRLYPAMPYTSYALLSDDDVAALYAYFMNGVTPVETRPAETSLPFPFNIRLSMAAWNLLFLDGGPFKPDPAQSAEWNRGAYLVRGPAHCGTCHTPRNLFMAESTSQAMAGGDVGFWHAPNVTSDPNSGVGGWSVQELVAYMRDGHAIGKSQAAGPMAEAVDNSLHLLTGDDLQAIAVYLKTIPPVHDPSDTKPVFAWGSPSDDLASIRGVALPQDRDGMTGPQLYDAYCATCHQAEGQGSFEGGLPSLMHNTALGRANTNNLVMVMLEGVHRQPDVLMPGFEKQLSDVQVATLGSYLVQHFGNPAGTITAAQVAELRAGPAKSMLATIAQAALAVGALALIGLIVLWLRWWRKRGTATQA</sequence>
<evidence type="ECO:0000256" key="10">
    <source>
        <dbReference type="SAM" id="Phobius"/>
    </source>
</evidence>
<dbReference type="Proteomes" id="UP001548832">
    <property type="component" value="Unassembled WGS sequence"/>
</dbReference>
<evidence type="ECO:0000256" key="8">
    <source>
        <dbReference type="ARBA" id="ARBA00023136"/>
    </source>
</evidence>
<dbReference type="RefSeq" id="WP_354463563.1">
    <property type="nucleotide sequence ID" value="NZ_JBEWSZ010000004.1"/>
</dbReference>
<accession>A0ABV2DN09</accession>
<keyword evidence="5 11" id="KW-0732">Signal</keyword>
<keyword evidence="3 9" id="KW-0349">Heme</keyword>
<evidence type="ECO:0000256" key="11">
    <source>
        <dbReference type="SAM" id="SignalP"/>
    </source>
</evidence>
<keyword evidence="10" id="KW-1133">Transmembrane helix</keyword>
<evidence type="ECO:0000256" key="4">
    <source>
        <dbReference type="ARBA" id="ARBA00022723"/>
    </source>
</evidence>